<dbReference type="GO" id="GO:0008703">
    <property type="term" value="F:5-amino-6-(5-phosphoribosylamino)uracil reductase activity"/>
    <property type="evidence" value="ECO:0007669"/>
    <property type="project" value="InterPro"/>
</dbReference>
<organism evidence="2 3">
    <name type="scientific">Saccharibacillus brassicae</name>
    <dbReference type="NCBI Taxonomy" id="2583377"/>
    <lineage>
        <taxon>Bacteria</taxon>
        <taxon>Bacillati</taxon>
        <taxon>Bacillota</taxon>
        <taxon>Bacilli</taxon>
        <taxon>Bacillales</taxon>
        <taxon>Paenibacillaceae</taxon>
        <taxon>Saccharibacillus</taxon>
    </lineage>
</organism>
<gene>
    <name evidence="2" type="ORF">FFV09_05435</name>
</gene>
<name>A0A4Y6URQ6_SACBS</name>
<dbReference type="SUPFAM" id="SSF53597">
    <property type="entry name" value="Dihydrofolate reductase-like"/>
    <property type="match status" value="1"/>
</dbReference>
<dbReference type="Gene3D" id="3.40.430.10">
    <property type="entry name" value="Dihydrofolate Reductase, subunit A"/>
    <property type="match status" value="1"/>
</dbReference>
<dbReference type="PANTHER" id="PTHR38011:SF12">
    <property type="entry name" value="BIFUNCTIONAL DEAMINASE-REDUCTASE DOMAIN PROTEIN"/>
    <property type="match status" value="1"/>
</dbReference>
<protein>
    <submittedName>
        <fullName evidence="2">Riboflavin biosynthesis protein RibD</fullName>
    </submittedName>
</protein>
<proteinExistence type="predicted"/>
<dbReference type="PANTHER" id="PTHR38011">
    <property type="entry name" value="DIHYDROFOLATE REDUCTASE FAMILY PROTEIN (AFU_ORTHOLOGUE AFUA_8G06820)"/>
    <property type="match status" value="1"/>
</dbReference>
<dbReference type="OrthoDB" id="195113at2"/>
<evidence type="ECO:0000313" key="3">
    <source>
        <dbReference type="Proteomes" id="UP000316968"/>
    </source>
</evidence>
<dbReference type="Pfam" id="PF01872">
    <property type="entry name" value="RibD_C"/>
    <property type="match status" value="1"/>
</dbReference>
<feature type="domain" description="Bacterial bifunctional deaminase-reductase C-terminal" evidence="1">
    <location>
        <begin position="4"/>
        <end position="175"/>
    </location>
</feature>
<evidence type="ECO:0000313" key="2">
    <source>
        <dbReference type="EMBL" id="QDH20352.1"/>
    </source>
</evidence>
<dbReference type="InterPro" id="IPR024072">
    <property type="entry name" value="DHFR-like_dom_sf"/>
</dbReference>
<evidence type="ECO:0000259" key="1">
    <source>
        <dbReference type="Pfam" id="PF01872"/>
    </source>
</evidence>
<dbReference type="AlphaFoldDB" id="A0A4Y6URQ6"/>
<dbReference type="EMBL" id="CP041217">
    <property type="protein sequence ID" value="QDH20352.1"/>
    <property type="molecule type" value="Genomic_DNA"/>
</dbReference>
<accession>A0A4Y6URQ6</accession>
<dbReference type="RefSeq" id="WP_141446789.1">
    <property type="nucleotide sequence ID" value="NZ_CP041217.1"/>
</dbReference>
<dbReference type="GO" id="GO:0009231">
    <property type="term" value="P:riboflavin biosynthetic process"/>
    <property type="evidence" value="ECO:0007669"/>
    <property type="project" value="InterPro"/>
</dbReference>
<keyword evidence="3" id="KW-1185">Reference proteome</keyword>
<dbReference type="Proteomes" id="UP000316968">
    <property type="component" value="Chromosome"/>
</dbReference>
<dbReference type="InterPro" id="IPR050765">
    <property type="entry name" value="Riboflavin_Biosynth_HTPR"/>
</dbReference>
<dbReference type="KEGG" id="saca:FFV09_05435"/>
<sequence length="185" mass="20243">MTRVIFGMTMSLDGFINDAEGRIARLYPDFDELQASELMREAIRDTGAVIMGRRTFGMVDDPDTYADRYEFQVPIFVVTRQAPARAPKENGAIRFTFVDSPEEAVRQAIGAANGRDVTVVGGPDVGMQLLGAGLVDELQIGITPIVLGKGTRLFDRLSGLPITLRKTRVVETGQRTDLFFDVGTG</sequence>
<dbReference type="InterPro" id="IPR002734">
    <property type="entry name" value="RibDG_C"/>
</dbReference>
<reference evidence="2 3" key="1">
    <citation type="submission" date="2019-06" db="EMBL/GenBank/DDBJ databases">
        <title>Saccharibacillus brassicae sp. nov., an endophytic bacterium isolated from Chinese cabbage seeds (Brassica pekinensis).</title>
        <authorList>
            <person name="Jiang L."/>
            <person name="Lee J."/>
            <person name="Kim S.W."/>
        </authorList>
    </citation>
    <scope>NUCLEOTIDE SEQUENCE [LARGE SCALE GENOMIC DNA]</scope>
    <source>
        <strain evidence="3">KCTC 43072 / ATSA2</strain>
    </source>
</reference>